<reference evidence="7 8" key="1">
    <citation type="journal article" date="2015" name="Nature">
        <title>rRNA introns, odd ribosomes, and small enigmatic genomes across a large radiation of phyla.</title>
        <authorList>
            <person name="Brown C.T."/>
            <person name="Hug L.A."/>
            <person name="Thomas B.C."/>
            <person name="Sharon I."/>
            <person name="Castelle C.J."/>
            <person name="Singh A."/>
            <person name="Wilkins M.J."/>
            <person name="Williams K.H."/>
            <person name="Banfield J.F."/>
        </authorList>
    </citation>
    <scope>NUCLEOTIDE SEQUENCE [LARGE SCALE GENOMIC DNA]</scope>
</reference>
<dbReference type="InterPro" id="IPR011257">
    <property type="entry name" value="DNA_glycosylase"/>
</dbReference>
<evidence type="ECO:0000313" key="7">
    <source>
        <dbReference type="EMBL" id="KKQ37053.1"/>
    </source>
</evidence>
<dbReference type="EC" id="3.2.2.21" evidence="3"/>
<evidence type="ECO:0000256" key="5">
    <source>
        <dbReference type="ARBA" id="ARBA00023204"/>
    </source>
</evidence>
<evidence type="ECO:0000256" key="1">
    <source>
        <dbReference type="ARBA" id="ARBA00000086"/>
    </source>
</evidence>
<dbReference type="Gene3D" id="1.10.340.30">
    <property type="entry name" value="Hypothetical protein, domain 2"/>
    <property type="match status" value="1"/>
</dbReference>
<dbReference type="Gene3D" id="1.10.1670.40">
    <property type="match status" value="1"/>
</dbReference>
<dbReference type="Pfam" id="PF00730">
    <property type="entry name" value="HhH-GPD"/>
    <property type="match status" value="1"/>
</dbReference>
<dbReference type="GO" id="GO:0043916">
    <property type="term" value="F:DNA-7-methylguanine glycosylase activity"/>
    <property type="evidence" value="ECO:0007669"/>
    <property type="project" value="TreeGrafter"/>
</dbReference>
<dbReference type="FunFam" id="1.10.340.30:FF:000004">
    <property type="entry name" value="DNA-3-methyladenine glycosylase II"/>
    <property type="match status" value="1"/>
</dbReference>
<dbReference type="STRING" id="1618545.US53_C0029G0002"/>
<evidence type="ECO:0000256" key="2">
    <source>
        <dbReference type="ARBA" id="ARBA00010817"/>
    </source>
</evidence>
<dbReference type="EMBL" id="LBTI01000029">
    <property type="protein sequence ID" value="KKQ37053.1"/>
    <property type="molecule type" value="Genomic_DNA"/>
</dbReference>
<evidence type="ECO:0000256" key="3">
    <source>
        <dbReference type="ARBA" id="ARBA00012000"/>
    </source>
</evidence>
<feature type="domain" description="HhH-GPD" evidence="6">
    <location>
        <begin position="44"/>
        <end position="202"/>
    </location>
</feature>
<protein>
    <recommendedName>
        <fullName evidence="3">DNA-3-methyladenine glycosylase II</fullName>
        <ecNumber evidence="3">3.2.2.21</ecNumber>
    </recommendedName>
</protein>
<dbReference type="CDD" id="cd00056">
    <property type="entry name" value="ENDO3c"/>
    <property type="match status" value="1"/>
</dbReference>
<dbReference type="PANTHER" id="PTHR43003">
    <property type="entry name" value="DNA-3-METHYLADENINE GLYCOSYLASE"/>
    <property type="match status" value="1"/>
</dbReference>
<dbReference type="InterPro" id="IPR051912">
    <property type="entry name" value="Alkylbase_DNA_Glycosylase/TA"/>
</dbReference>
<accession>A0A0G0H1D8</accession>
<organism evidence="7 8">
    <name type="scientific">Candidatus Woesebacteria bacterium GW2011_GWA1_37_7</name>
    <dbReference type="NCBI Taxonomy" id="1618545"/>
    <lineage>
        <taxon>Bacteria</taxon>
        <taxon>Candidatus Woeseibacteriota</taxon>
    </lineage>
</organism>
<keyword evidence="4" id="KW-0227">DNA damage</keyword>
<dbReference type="Proteomes" id="UP000034591">
    <property type="component" value="Unassembled WGS sequence"/>
</dbReference>
<keyword evidence="5" id="KW-0234">DNA repair</keyword>
<proteinExistence type="inferred from homology"/>
<dbReference type="GO" id="GO:0006285">
    <property type="term" value="P:base-excision repair, AP site formation"/>
    <property type="evidence" value="ECO:0007669"/>
    <property type="project" value="TreeGrafter"/>
</dbReference>
<dbReference type="PANTHER" id="PTHR43003:SF5">
    <property type="entry name" value="DNA-3-METHYLADENINE GLYCOSYLASE"/>
    <property type="match status" value="1"/>
</dbReference>
<gene>
    <name evidence="7" type="ORF">US53_C0029G0002</name>
</gene>
<dbReference type="GO" id="GO:0005737">
    <property type="term" value="C:cytoplasm"/>
    <property type="evidence" value="ECO:0007669"/>
    <property type="project" value="TreeGrafter"/>
</dbReference>
<comment type="similarity">
    <text evidence="2">Belongs to the alkylbase DNA glycosidase AlkA family.</text>
</comment>
<comment type="caution">
    <text evidence="7">The sequence shown here is derived from an EMBL/GenBank/DDBJ whole genome shotgun (WGS) entry which is preliminary data.</text>
</comment>
<name>A0A0G0H1D8_9BACT</name>
<evidence type="ECO:0000256" key="4">
    <source>
        <dbReference type="ARBA" id="ARBA00022763"/>
    </source>
</evidence>
<dbReference type="GO" id="GO:0006307">
    <property type="term" value="P:DNA alkylation repair"/>
    <property type="evidence" value="ECO:0007669"/>
    <property type="project" value="TreeGrafter"/>
</dbReference>
<dbReference type="InterPro" id="IPR003265">
    <property type="entry name" value="HhH-GPD_domain"/>
</dbReference>
<dbReference type="InterPro" id="IPR000035">
    <property type="entry name" value="Alkylbase_DNA_glycsylse_CS"/>
</dbReference>
<comment type="catalytic activity">
    <reaction evidence="1">
        <text>Hydrolysis of alkylated DNA, releasing 3-methyladenine, 3-methylguanine, 7-methylguanine and 7-methyladenine.</text>
        <dbReference type="EC" id="3.2.2.21"/>
    </reaction>
</comment>
<evidence type="ECO:0000259" key="6">
    <source>
        <dbReference type="SMART" id="SM00478"/>
    </source>
</evidence>
<evidence type="ECO:0000313" key="8">
    <source>
        <dbReference type="Proteomes" id="UP000034591"/>
    </source>
</evidence>
<dbReference type="SUPFAM" id="SSF48150">
    <property type="entry name" value="DNA-glycosylase"/>
    <property type="match status" value="1"/>
</dbReference>
<dbReference type="GO" id="GO:0032993">
    <property type="term" value="C:protein-DNA complex"/>
    <property type="evidence" value="ECO:0007669"/>
    <property type="project" value="TreeGrafter"/>
</dbReference>
<dbReference type="GO" id="GO:0032131">
    <property type="term" value="F:alkylated DNA binding"/>
    <property type="evidence" value="ECO:0007669"/>
    <property type="project" value="TreeGrafter"/>
</dbReference>
<dbReference type="SMART" id="SM00478">
    <property type="entry name" value="ENDO3c"/>
    <property type="match status" value="1"/>
</dbReference>
<dbReference type="GO" id="GO:0008725">
    <property type="term" value="F:DNA-3-methyladenine glycosylase activity"/>
    <property type="evidence" value="ECO:0007669"/>
    <property type="project" value="TreeGrafter"/>
</dbReference>
<dbReference type="PROSITE" id="PS00516">
    <property type="entry name" value="ALKYLBASE_DNA_GLYCOS"/>
    <property type="match status" value="1"/>
</dbReference>
<sequence>MWEEVEEYLLKDKYIGPLIKKYGHCKIKPKIHADYFQELIGDIIGQQLSGRVADVIYNRLKNKVKGNLTPGKILALNDQELRDCGMAWAKVRSIKDLADKVKNNKLHLTRLDMMSDAEVMKELTLVKGIGRWTAEMFLMFTLGRPDIFPDDDLGIRKGLRLLRTSGSARMKKEMTQEEMVKFVRRWKPYRTVASWYLWALLDNR</sequence>
<dbReference type="AlphaFoldDB" id="A0A0G0H1D8"/>